<keyword evidence="2" id="KW-1133">Transmembrane helix</keyword>
<dbReference type="PROSITE" id="PS50005">
    <property type="entry name" value="TPR"/>
    <property type="match status" value="1"/>
</dbReference>
<reference evidence="4 5" key="1">
    <citation type="journal article" date="2016" name="Nat. Commun.">
        <title>Thousands of microbial genomes shed light on interconnected biogeochemical processes in an aquifer system.</title>
        <authorList>
            <person name="Anantharaman K."/>
            <person name="Brown C.T."/>
            <person name="Hug L.A."/>
            <person name="Sharon I."/>
            <person name="Castelle C.J."/>
            <person name="Probst A.J."/>
            <person name="Thomas B.C."/>
            <person name="Singh A."/>
            <person name="Wilkins M.J."/>
            <person name="Karaoz U."/>
            <person name="Brodie E.L."/>
            <person name="Williams K.H."/>
            <person name="Hubbard S.S."/>
            <person name="Banfield J.F."/>
        </authorList>
    </citation>
    <scope>NUCLEOTIDE SEQUENCE [LARGE SCALE GENOMIC DNA]</scope>
</reference>
<feature type="transmembrane region" description="Helical" evidence="2">
    <location>
        <begin position="381"/>
        <end position="400"/>
    </location>
</feature>
<keyword evidence="1" id="KW-0802">TPR repeat</keyword>
<dbReference type="AlphaFoldDB" id="A0A1F7F653"/>
<feature type="transmembrane region" description="Helical" evidence="2">
    <location>
        <begin position="258"/>
        <end position="275"/>
    </location>
</feature>
<name>A0A1F7F653_UNCRA</name>
<evidence type="ECO:0000256" key="3">
    <source>
        <dbReference type="SAM" id="SignalP"/>
    </source>
</evidence>
<evidence type="ECO:0000256" key="1">
    <source>
        <dbReference type="PROSITE-ProRule" id="PRU00339"/>
    </source>
</evidence>
<gene>
    <name evidence="4" type="ORF">A2519_18755</name>
</gene>
<accession>A0A1F7F653</accession>
<keyword evidence="2" id="KW-0472">Membrane</keyword>
<dbReference type="Proteomes" id="UP000179243">
    <property type="component" value="Unassembled WGS sequence"/>
</dbReference>
<feature type="signal peptide" evidence="3">
    <location>
        <begin position="1"/>
        <end position="19"/>
    </location>
</feature>
<feature type="repeat" description="TPR" evidence="1">
    <location>
        <begin position="204"/>
        <end position="237"/>
    </location>
</feature>
<evidence type="ECO:0000313" key="4">
    <source>
        <dbReference type="EMBL" id="OGK02063.1"/>
    </source>
</evidence>
<protein>
    <submittedName>
        <fullName evidence="4">Uncharacterized protein</fullName>
    </submittedName>
</protein>
<organism evidence="4 5">
    <name type="scientific">Candidatus Raymondbacteria bacterium RIFOXYD12_FULL_49_13</name>
    <dbReference type="NCBI Taxonomy" id="1817890"/>
    <lineage>
        <taxon>Bacteria</taxon>
        <taxon>Raymondiibacteriota</taxon>
    </lineage>
</organism>
<feature type="transmembrane region" description="Helical" evidence="2">
    <location>
        <begin position="295"/>
        <end position="315"/>
    </location>
</feature>
<dbReference type="EMBL" id="MFYX01000113">
    <property type="protein sequence ID" value="OGK02063.1"/>
    <property type="molecule type" value="Genomic_DNA"/>
</dbReference>
<evidence type="ECO:0000313" key="5">
    <source>
        <dbReference type="Proteomes" id="UP000179243"/>
    </source>
</evidence>
<dbReference type="InterPro" id="IPR019734">
    <property type="entry name" value="TPR_rpt"/>
</dbReference>
<comment type="caution">
    <text evidence="4">The sequence shown here is derived from an EMBL/GenBank/DDBJ whole genome shotgun (WGS) entry which is preliminary data.</text>
</comment>
<proteinExistence type="predicted"/>
<evidence type="ECO:0000256" key="2">
    <source>
        <dbReference type="SAM" id="Phobius"/>
    </source>
</evidence>
<sequence length="475" mass="53810">MSLPNAAAIAACLFCGVYAQPFSALSQGTAKDVFSFQKELRTALENPYKYFHTGAFIALIDPVISDSTAIVSDIPADSIKTLLEQARARHSYPLVFVFSLLYASASAGTSSKTECACLNEAASLAFRRLSRPHEALRIFKAASLRGCEGSYDSAETVDRYIESDMSIDALLKEKFYRKDSVEKERYVSALIADLTAHPHSSLRMEAMKRLGDVYFDLKNYPKMKRWYLKVLQTDPSLRKTTPIGYRLTIGDSHIKRTTILYLFYASYLFLGFFLLRRIRSGGGIDTAFLFKRFSLFALALLLFGIVLFLADLILFKRTIGELLKQESFALRFTDPVVPLSFLDVVPRILLIKIFCIGLAPLLFATLCSATNKSRSRLTGSAALLVFTAVLWGHFTVASFYNEYLYNDGIILKSRYLYSGEIESLLMNDLDKVIKANPDFFFKSKNSDLRVFIRKNFSEEMRSKTPMGDYYREQRR</sequence>
<feature type="transmembrane region" description="Helical" evidence="2">
    <location>
        <begin position="348"/>
        <end position="369"/>
    </location>
</feature>
<keyword evidence="3" id="KW-0732">Signal</keyword>
<feature type="chain" id="PRO_5009528422" evidence="3">
    <location>
        <begin position="20"/>
        <end position="475"/>
    </location>
</feature>
<keyword evidence="2" id="KW-0812">Transmembrane</keyword>